<comment type="caution">
    <text evidence="1">The sequence shown here is derived from an EMBL/GenBank/DDBJ whole genome shotgun (WGS) entry which is preliminary data.</text>
</comment>
<dbReference type="RefSeq" id="WP_188743127.1">
    <property type="nucleotide sequence ID" value="NZ_BAABFW010000004.1"/>
</dbReference>
<name>A0A917URU4_9MICO</name>
<accession>A0A917URU4</accession>
<gene>
    <name evidence="1" type="ORF">GCM10011372_18190</name>
</gene>
<organism evidence="1 2">
    <name type="scientific">Agromyces bauzanensis</name>
    <dbReference type="NCBI Taxonomy" id="1308924"/>
    <lineage>
        <taxon>Bacteria</taxon>
        <taxon>Bacillati</taxon>
        <taxon>Actinomycetota</taxon>
        <taxon>Actinomycetes</taxon>
        <taxon>Micrococcales</taxon>
        <taxon>Microbacteriaceae</taxon>
        <taxon>Agromyces</taxon>
    </lineage>
</organism>
<protein>
    <submittedName>
        <fullName evidence="1">Uncharacterized protein</fullName>
    </submittedName>
</protein>
<reference evidence="1" key="2">
    <citation type="submission" date="2020-09" db="EMBL/GenBank/DDBJ databases">
        <authorList>
            <person name="Sun Q."/>
            <person name="Zhou Y."/>
        </authorList>
    </citation>
    <scope>NUCLEOTIDE SEQUENCE</scope>
    <source>
        <strain evidence="1">CGMCC 1.8984</strain>
    </source>
</reference>
<keyword evidence="2" id="KW-1185">Reference proteome</keyword>
<proteinExistence type="predicted"/>
<dbReference type="EMBL" id="BMMD01000009">
    <property type="protein sequence ID" value="GGJ80152.1"/>
    <property type="molecule type" value="Genomic_DNA"/>
</dbReference>
<evidence type="ECO:0000313" key="2">
    <source>
        <dbReference type="Proteomes" id="UP000636956"/>
    </source>
</evidence>
<dbReference type="AlphaFoldDB" id="A0A917URU4"/>
<sequence>MNANPLTAGTTRVGRPVELSPQAPQLYGRLARRAGLALLAWSRRQDERRTSSAMQLRRQAELAGTRARDDQFQRLALLGSPMA</sequence>
<dbReference type="Proteomes" id="UP000636956">
    <property type="component" value="Unassembled WGS sequence"/>
</dbReference>
<reference evidence="1" key="1">
    <citation type="journal article" date="2014" name="Int. J. Syst. Evol. Microbiol.">
        <title>Complete genome sequence of Corynebacterium casei LMG S-19264T (=DSM 44701T), isolated from a smear-ripened cheese.</title>
        <authorList>
            <consortium name="US DOE Joint Genome Institute (JGI-PGF)"/>
            <person name="Walter F."/>
            <person name="Albersmeier A."/>
            <person name="Kalinowski J."/>
            <person name="Ruckert C."/>
        </authorList>
    </citation>
    <scope>NUCLEOTIDE SEQUENCE</scope>
    <source>
        <strain evidence="1">CGMCC 1.8984</strain>
    </source>
</reference>
<evidence type="ECO:0000313" key="1">
    <source>
        <dbReference type="EMBL" id="GGJ80152.1"/>
    </source>
</evidence>